<dbReference type="AlphaFoldDB" id="T1C939"/>
<comment type="caution">
    <text evidence="1">The sequence shown here is derived from an EMBL/GenBank/DDBJ whole genome shotgun (WGS) entry which is preliminary data.</text>
</comment>
<reference evidence="1" key="2">
    <citation type="journal article" date="2014" name="ISME J.">
        <title>Microbial stratification in low pH oxic and suboxic macroscopic growths along an acid mine drainage.</title>
        <authorList>
            <person name="Mendez-Garcia C."/>
            <person name="Mesa V."/>
            <person name="Sprenger R.R."/>
            <person name="Richter M."/>
            <person name="Diez M.S."/>
            <person name="Solano J."/>
            <person name="Bargiela R."/>
            <person name="Golyshina O.V."/>
            <person name="Manteca A."/>
            <person name="Ramos J.L."/>
            <person name="Gallego J.R."/>
            <person name="Llorente I."/>
            <person name="Martins Dos Santos V.A."/>
            <person name="Jensen O.N."/>
            <person name="Pelaez A.I."/>
            <person name="Sanchez J."/>
            <person name="Ferrer M."/>
        </authorList>
    </citation>
    <scope>NUCLEOTIDE SEQUENCE</scope>
</reference>
<evidence type="ECO:0000313" key="1">
    <source>
        <dbReference type="EMBL" id="EQD78707.1"/>
    </source>
</evidence>
<protein>
    <submittedName>
        <fullName evidence="1">Uncharacterized protein</fullName>
    </submittedName>
</protein>
<gene>
    <name evidence="1" type="ORF">B1B_00574</name>
</gene>
<organism evidence="1">
    <name type="scientific">mine drainage metagenome</name>
    <dbReference type="NCBI Taxonomy" id="410659"/>
    <lineage>
        <taxon>unclassified sequences</taxon>
        <taxon>metagenomes</taxon>
        <taxon>ecological metagenomes</taxon>
    </lineage>
</organism>
<feature type="non-terminal residue" evidence="1">
    <location>
        <position position="164"/>
    </location>
</feature>
<accession>T1C939</accession>
<dbReference type="EMBL" id="AUZY01000441">
    <property type="protein sequence ID" value="EQD78707.1"/>
    <property type="molecule type" value="Genomic_DNA"/>
</dbReference>
<sequence length="164" mass="18452">MLETAVAEANLSLLMFERHQSSFAAIGVPSQEEWRANMAERSEAERRLESALPPIPVEQQWAAREGIRLQAEIEVLRARSARGLVPTGLLHHEPFIWARAFVYALDAIRKTLLVIAQQPIASEAAGARTELDQRIPDLVGVRDTAHHPEDRIRRLDKRGKPITL</sequence>
<proteinExistence type="predicted"/>
<name>T1C939_9ZZZZ</name>
<reference evidence="1" key="1">
    <citation type="submission" date="2013-08" db="EMBL/GenBank/DDBJ databases">
        <authorList>
            <person name="Mendez C."/>
            <person name="Richter M."/>
            <person name="Ferrer M."/>
            <person name="Sanchez J."/>
        </authorList>
    </citation>
    <scope>NUCLEOTIDE SEQUENCE</scope>
</reference>